<dbReference type="AlphaFoldDB" id="A0A5B7HXV8"/>
<evidence type="ECO:0000313" key="1">
    <source>
        <dbReference type="EMBL" id="MPC74509.1"/>
    </source>
</evidence>
<dbReference type="Proteomes" id="UP000324222">
    <property type="component" value="Unassembled WGS sequence"/>
</dbReference>
<evidence type="ECO:0000313" key="2">
    <source>
        <dbReference type="Proteomes" id="UP000324222"/>
    </source>
</evidence>
<proteinExistence type="predicted"/>
<accession>A0A5B7HXV8</accession>
<gene>
    <name evidence="1" type="ORF">E2C01_068869</name>
</gene>
<name>A0A5B7HXV8_PORTR</name>
<dbReference type="EMBL" id="VSRR010039062">
    <property type="protein sequence ID" value="MPC74509.1"/>
    <property type="molecule type" value="Genomic_DNA"/>
</dbReference>
<comment type="caution">
    <text evidence="1">The sequence shown here is derived from an EMBL/GenBank/DDBJ whole genome shotgun (WGS) entry which is preliminary data.</text>
</comment>
<protein>
    <submittedName>
        <fullName evidence="1">Uncharacterized protein</fullName>
    </submittedName>
</protein>
<sequence length="74" mass="8073">MSSSCVSRVFVGNGERARLPSCSGNMWRCYAEGVSVTWALIVTLYVPNTLTPILLPYTTPRLPLPPSPPYPPPP</sequence>
<reference evidence="1 2" key="1">
    <citation type="submission" date="2019-05" db="EMBL/GenBank/DDBJ databases">
        <title>Another draft genome of Portunus trituberculatus and its Hox gene families provides insights of decapod evolution.</title>
        <authorList>
            <person name="Jeong J.-H."/>
            <person name="Song I."/>
            <person name="Kim S."/>
            <person name="Choi T."/>
            <person name="Kim D."/>
            <person name="Ryu S."/>
            <person name="Kim W."/>
        </authorList>
    </citation>
    <scope>NUCLEOTIDE SEQUENCE [LARGE SCALE GENOMIC DNA]</scope>
    <source>
        <tissue evidence="1">Muscle</tissue>
    </source>
</reference>
<keyword evidence="2" id="KW-1185">Reference proteome</keyword>
<organism evidence="1 2">
    <name type="scientific">Portunus trituberculatus</name>
    <name type="common">Swimming crab</name>
    <name type="synonym">Neptunus trituberculatus</name>
    <dbReference type="NCBI Taxonomy" id="210409"/>
    <lineage>
        <taxon>Eukaryota</taxon>
        <taxon>Metazoa</taxon>
        <taxon>Ecdysozoa</taxon>
        <taxon>Arthropoda</taxon>
        <taxon>Crustacea</taxon>
        <taxon>Multicrustacea</taxon>
        <taxon>Malacostraca</taxon>
        <taxon>Eumalacostraca</taxon>
        <taxon>Eucarida</taxon>
        <taxon>Decapoda</taxon>
        <taxon>Pleocyemata</taxon>
        <taxon>Brachyura</taxon>
        <taxon>Eubrachyura</taxon>
        <taxon>Portunoidea</taxon>
        <taxon>Portunidae</taxon>
        <taxon>Portuninae</taxon>
        <taxon>Portunus</taxon>
    </lineage>
</organism>